<evidence type="ECO:0000313" key="4">
    <source>
        <dbReference type="EMBL" id="MEF3366558.1"/>
    </source>
</evidence>
<dbReference type="Gene3D" id="3.40.1190.20">
    <property type="match status" value="1"/>
</dbReference>
<dbReference type="PANTHER" id="PTHR20858:SF17">
    <property type="entry name" value="HYDROXYMETHYLPYRIMIDINE_PHOSPHOMETHYLPYRIMIDINE KINASE THI20-RELATED"/>
    <property type="match status" value="1"/>
</dbReference>
<protein>
    <recommendedName>
        <fullName evidence="2">hydroxymethylpyrimidine kinase</fullName>
        <ecNumber evidence="2">2.7.1.49</ecNumber>
    </recommendedName>
</protein>
<dbReference type="InterPro" id="IPR013749">
    <property type="entry name" value="PM/HMP-P_kinase-1"/>
</dbReference>
<evidence type="ECO:0000313" key="5">
    <source>
        <dbReference type="Proteomes" id="UP001350748"/>
    </source>
</evidence>
<organism evidence="4 5">
    <name type="scientific">Methylocystis borbori</name>
    <dbReference type="NCBI Taxonomy" id="3118750"/>
    <lineage>
        <taxon>Bacteria</taxon>
        <taxon>Pseudomonadati</taxon>
        <taxon>Pseudomonadota</taxon>
        <taxon>Alphaproteobacteria</taxon>
        <taxon>Hyphomicrobiales</taxon>
        <taxon>Methylocystaceae</taxon>
        <taxon>Methylocystis</taxon>
    </lineage>
</organism>
<dbReference type="SUPFAM" id="SSF53613">
    <property type="entry name" value="Ribokinase-like"/>
    <property type="match status" value="1"/>
</dbReference>
<dbReference type="InterPro" id="IPR004399">
    <property type="entry name" value="HMP/HMP-P_kinase_dom"/>
</dbReference>
<proteinExistence type="predicted"/>
<evidence type="ECO:0000259" key="3">
    <source>
        <dbReference type="Pfam" id="PF08543"/>
    </source>
</evidence>
<dbReference type="Proteomes" id="UP001350748">
    <property type="component" value="Unassembled WGS sequence"/>
</dbReference>
<dbReference type="InterPro" id="IPR029056">
    <property type="entry name" value="Ribokinase-like"/>
</dbReference>
<gene>
    <name evidence="4" type="primary">thiD</name>
    <name evidence="4" type="ORF">V3H18_08440</name>
</gene>
<dbReference type="GO" id="GO:0008972">
    <property type="term" value="F:phosphomethylpyrimidine kinase activity"/>
    <property type="evidence" value="ECO:0007669"/>
    <property type="project" value="UniProtKB-EC"/>
</dbReference>
<dbReference type="NCBIfam" id="TIGR00097">
    <property type="entry name" value="HMP-P_kinase"/>
    <property type="match status" value="1"/>
</dbReference>
<comment type="caution">
    <text evidence="4">The sequence shown here is derived from an EMBL/GenBank/DDBJ whole genome shotgun (WGS) entry which is preliminary data.</text>
</comment>
<accession>A0ABU7XGR4</accession>
<evidence type="ECO:0000256" key="1">
    <source>
        <dbReference type="ARBA" id="ARBA00004948"/>
    </source>
</evidence>
<dbReference type="GO" id="GO:0008902">
    <property type="term" value="F:hydroxymethylpyrimidine kinase activity"/>
    <property type="evidence" value="ECO:0007669"/>
    <property type="project" value="UniProtKB-EC"/>
</dbReference>
<sequence length="268" mass="27461">MPAKIPRLLSIAGSDPSGGAGIQADLKTFSAFGCYGMAAITALTAQNTRGVTAAYPIAPDIVAAQIEAAMSDIAPDAIKIGMVATPEIAQAIAETFARYDARNIVLDPVLVPTQGVSLASAGLEKALIATLAPLARLVTPNLHEASALTDTPRATNADEMAAQGRLLIEAGARAVLMKGGDLDGEPIDVLIEAGETRVFGGRRINTRHTHGTGCALSSAIACELAKGAPLINAIAAAKAWLEGALEAAASLDLGDGRGPPHHFFALWR</sequence>
<keyword evidence="5" id="KW-1185">Reference proteome</keyword>
<feature type="domain" description="Pyridoxamine kinase/Phosphomethylpyrimidine kinase" evidence="3">
    <location>
        <begin position="15"/>
        <end position="260"/>
    </location>
</feature>
<dbReference type="PANTHER" id="PTHR20858">
    <property type="entry name" value="PHOSPHOMETHYLPYRIMIDINE KINASE"/>
    <property type="match status" value="1"/>
</dbReference>
<dbReference type="RefSeq" id="WP_332081580.1">
    <property type="nucleotide sequence ID" value="NZ_JAZHYN010000019.1"/>
</dbReference>
<dbReference type="EMBL" id="JAZHYN010000019">
    <property type="protein sequence ID" value="MEF3366558.1"/>
    <property type="molecule type" value="Genomic_DNA"/>
</dbReference>
<reference evidence="4 5" key="1">
    <citation type="submission" date="2024-02" db="EMBL/GenBank/DDBJ databases">
        <authorList>
            <person name="Grouzdev D."/>
        </authorList>
    </citation>
    <scope>NUCLEOTIDE SEQUENCE [LARGE SCALE GENOMIC DNA]</scope>
    <source>
        <strain evidence="4 5">9N</strain>
    </source>
</reference>
<dbReference type="EC" id="2.7.1.49" evidence="2"/>
<keyword evidence="4" id="KW-0418">Kinase</keyword>
<keyword evidence="4" id="KW-0808">Transferase</keyword>
<dbReference type="Pfam" id="PF08543">
    <property type="entry name" value="Phos_pyr_kin"/>
    <property type="match status" value="1"/>
</dbReference>
<comment type="pathway">
    <text evidence="1">Cofactor biosynthesis; thiamine diphosphate biosynthesis.</text>
</comment>
<dbReference type="CDD" id="cd01169">
    <property type="entry name" value="HMPP_kinase"/>
    <property type="match status" value="1"/>
</dbReference>
<name>A0ABU7XGR4_9HYPH</name>
<evidence type="ECO:0000256" key="2">
    <source>
        <dbReference type="ARBA" id="ARBA00012135"/>
    </source>
</evidence>